<protein>
    <submittedName>
        <fullName evidence="6">MBL fold metallo-hydrolase</fullName>
    </submittedName>
</protein>
<evidence type="ECO:0000256" key="1">
    <source>
        <dbReference type="ARBA" id="ARBA00007749"/>
    </source>
</evidence>
<evidence type="ECO:0000256" key="4">
    <source>
        <dbReference type="ARBA" id="ARBA00022833"/>
    </source>
</evidence>
<dbReference type="SUPFAM" id="SSF56281">
    <property type="entry name" value="Metallo-hydrolase/oxidoreductase"/>
    <property type="match status" value="1"/>
</dbReference>
<evidence type="ECO:0000313" key="7">
    <source>
        <dbReference type="Proteomes" id="UP000470520"/>
    </source>
</evidence>
<dbReference type="GO" id="GO:0016787">
    <property type="term" value="F:hydrolase activity"/>
    <property type="evidence" value="ECO:0007669"/>
    <property type="project" value="UniProtKB-KW"/>
</dbReference>
<dbReference type="PANTHER" id="PTHR42978:SF3">
    <property type="entry name" value="BLR3078 PROTEIN"/>
    <property type="match status" value="1"/>
</dbReference>
<dbReference type="Pfam" id="PF00753">
    <property type="entry name" value="Lactamase_B"/>
    <property type="match status" value="1"/>
</dbReference>
<dbReference type="Gene3D" id="3.60.15.10">
    <property type="entry name" value="Ribonuclease Z/Hydroxyacylglutathione hydrolase-like"/>
    <property type="match status" value="1"/>
</dbReference>
<dbReference type="Proteomes" id="UP000470520">
    <property type="component" value="Unassembled WGS sequence"/>
</dbReference>
<dbReference type="CDD" id="cd07730">
    <property type="entry name" value="metallo-hydrolase-like_MBL-fold"/>
    <property type="match status" value="1"/>
</dbReference>
<proteinExistence type="inferred from homology"/>
<dbReference type="RefSeq" id="WP_164190557.1">
    <property type="nucleotide sequence ID" value="NZ_JAAGMR010000223.1"/>
</dbReference>
<comment type="caution">
    <text evidence="6">The sequence shown here is derived from an EMBL/GenBank/DDBJ whole genome shotgun (WGS) entry which is preliminary data.</text>
</comment>
<dbReference type="PANTHER" id="PTHR42978">
    <property type="entry name" value="QUORUM-QUENCHING LACTONASE YTNP-RELATED-RELATED"/>
    <property type="match status" value="1"/>
</dbReference>
<organism evidence="6 7">
    <name type="scientific">Streptomyces bauhiniae</name>
    <dbReference type="NCBI Taxonomy" id="2340725"/>
    <lineage>
        <taxon>Bacteria</taxon>
        <taxon>Bacillati</taxon>
        <taxon>Actinomycetota</taxon>
        <taxon>Actinomycetes</taxon>
        <taxon>Kitasatosporales</taxon>
        <taxon>Streptomycetaceae</taxon>
        <taxon>Streptomyces</taxon>
    </lineage>
</organism>
<dbReference type="SMART" id="SM00849">
    <property type="entry name" value="Lactamase_B"/>
    <property type="match status" value="1"/>
</dbReference>
<feature type="domain" description="Metallo-beta-lactamase" evidence="5">
    <location>
        <begin position="80"/>
        <end position="301"/>
    </location>
</feature>
<name>A0A7K3QVQ2_9ACTN</name>
<sequence length="332" mass="36417">MPSRFALAVLAGMGLAAGAVRSGFKPKPVPVPQLGPDAFPLPEADPPDDMDVIAVPTGVNHRNALYAYRGGSYFDRRDFYIGAALVKHPQGDLLLDIGFGRGIDQQFSTMPKLFQKMTKYSVWRPAVDQLAAAGYDMSRLDAILLTHAHWDHMSGLPDFPGVRVMVSRRDLESYLNPHMHGRFGPPFSETHFEWDPFDFDGGPYLGFPRSLDVYGDGSIVCVPSPGHTPGSIVIFVTTAAGLKYAFVGDLVWQREGLIRREERPLASQMWADFDANGTRTNIIKMAQVVAAIPELVVVPAHDQNAFADLGRLPHVKTDGITLQNPVDLAKLP</sequence>
<evidence type="ECO:0000313" key="6">
    <source>
        <dbReference type="EMBL" id="NEB93956.1"/>
    </source>
</evidence>
<keyword evidence="3 6" id="KW-0378">Hydrolase</keyword>
<dbReference type="AlphaFoldDB" id="A0A7K3QVQ2"/>
<evidence type="ECO:0000259" key="5">
    <source>
        <dbReference type="SMART" id="SM00849"/>
    </source>
</evidence>
<dbReference type="InterPro" id="IPR036866">
    <property type="entry name" value="RibonucZ/Hydroxyglut_hydro"/>
</dbReference>
<dbReference type="EMBL" id="JAAGMR010000223">
    <property type="protein sequence ID" value="NEB93956.1"/>
    <property type="molecule type" value="Genomic_DNA"/>
</dbReference>
<accession>A0A7K3QVQ2</accession>
<gene>
    <name evidence="6" type="ORF">G3I21_20070</name>
</gene>
<evidence type="ECO:0000256" key="2">
    <source>
        <dbReference type="ARBA" id="ARBA00022723"/>
    </source>
</evidence>
<dbReference type="GO" id="GO:0046872">
    <property type="term" value="F:metal ion binding"/>
    <property type="evidence" value="ECO:0007669"/>
    <property type="project" value="UniProtKB-KW"/>
</dbReference>
<dbReference type="InterPro" id="IPR001279">
    <property type="entry name" value="Metallo-B-lactamas"/>
</dbReference>
<comment type="similarity">
    <text evidence="1">Belongs to the metallo-beta-lactamase superfamily.</text>
</comment>
<evidence type="ECO:0000256" key="3">
    <source>
        <dbReference type="ARBA" id="ARBA00022801"/>
    </source>
</evidence>
<keyword evidence="4" id="KW-0862">Zinc</keyword>
<keyword evidence="2" id="KW-0479">Metal-binding</keyword>
<dbReference type="InterPro" id="IPR051013">
    <property type="entry name" value="MBL_superfamily_lactonases"/>
</dbReference>
<reference evidence="6 7" key="1">
    <citation type="submission" date="2020-01" db="EMBL/GenBank/DDBJ databases">
        <title>Insect and environment-associated Actinomycetes.</title>
        <authorList>
            <person name="Currrie C."/>
            <person name="Chevrette M."/>
            <person name="Carlson C."/>
            <person name="Stubbendieck R."/>
            <person name="Wendt-Pienkowski E."/>
        </authorList>
    </citation>
    <scope>NUCLEOTIDE SEQUENCE [LARGE SCALE GENOMIC DNA]</scope>
    <source>
        <strain evidence="6 7">SID7754</strain>
    </source>
</reference>